<dbReference type="Gene3D" id="3.40.50.300">
    <property type="entry name" value="P-loop containing nucleotide triphosphate hydrolases"/>
    <property type="match status" value="1"/>
</dbReference>
<evidence type="ECO:0000256" key="2">
    <source>
        <dbReference type="ARBA" id="ARBA00022741"/>
    </source>
</evidence>
<dbReference type="GO" id="GO:0016887">
    <property type="term" value="F:ATP hydrolysis activity"/>
    <property type="evidence" value="ECO:0007669"/>
    <property type="project" value="InterPro"/>
</dbReference>
<comment type="caution">
    <text evidence="5">The sequence shown here is derived from an EMBL/GenBank/DDBJ whole genome shotgun (WGS) entry which is preliminary data.</text>
</comment>
<evidence type="ECO:0000259" key="4">
    <source>
        <dbReference type="PROSITE" id="PS50893"/>
    </source>
</evidence>
<dbReference type="OrthoDB" id="1689883at2"/>
<dbReference type="Pfam" id="PF00005">
    <property type="entry name" value="ABC_tran"/>
    <property type="match status" value="1"/>
</dbReference>
<evidence type="ECO:0000256" key="1">
    <source>
        <dbReference type="ARBA" id="ARBA00022448"/>
    </source>
</evidence>
<dbReference type="EMBL" id="LIXZ01000008">
    <property type="protein sequence ID" value="KPL59259.1"/>
    <property type="molecule type" value="Genomic_DNA"/>
</dbReference>
<feature type="domain" description="ABC transporter" evidence="4">
    <location>
        <begin position="4"/>
        <end position="235"/>
    </location>
</feature>
<keyword evidence="3" id="KW-0067">ATP-binding</keyword>
<keyword evidence="2" id="KW-0547">Nucleotide-binding</keyword>
<gene>
    <name evidence="5" type="ORF">AM506_12085</name>
</gene>
<proteinExistence type="predicted"/>
<evidence type="ECO:0000256" key="3">
    <source>
        <dbReference type="ARBA" id="ARBA00022840"/>
    </source>
</evidence>
<dbReference type="CDD" id="cd03230">
    <property type="entry name" value="ABC_DR_subfamily_A"/>
    <property type="match status" value="1"/>
</dbReference>
<dbReference type="InterPro" id="IPR003593">
    <property type="entry name" value="AAA+_ATPase"/>
</dbReference>
<dbReference type="RefSeq" id="WP_060672752.1">
    <property type="nucleotide sequence ID" value="NZ_LIXZ01000008.1"/>
</dbReference>
<reference evidence="5 6" key="1">
    <citation type="submission" date="2015-08" db="EMBL/GenBank/DDBJ databases">
        <title>Draft Genome Sequence of Bacillus vietnamensis UCD-SED5.</title>
        <authorList>
            <person name="Lee R.D."/>
            <person name="Jospin G."/>
            <person name="Lang J.M."/>
            <person name="Coil D.A."/>
            <person name="Eisen J.A."/>
        </authorList>
    </citation>
    <scope>NUCLEOTIDE SEQUENCE [LARGE SCALE GENOMIC DNA]</scope>
    <source>
        <strain evidence="5 6">UCD-SED5</strain>
    </source>
</reference>
<dbReference type="PROSITE" id="PS50893">
    <property type="entry name" value="ABC_TRANSPORTER_2"/>
    <property type="match status" value="1"/>
</dbReference>
<protein>
    <recommendedName>
        <fullName evidence="4">ABC transporter domain-containing protein</fullName>
    </recommendedName>
</protein>
<keyword evidence="1" id="KW-0813">Transport</keyword>
<dbReference type="PANTHER" id="PTHR42939:SF1">
    <property type="entry name" value="ABC TRANSPORTER ATP-BINDING PROTEIN ALBC-RELATED"/>
    <property type="match status" value="1"/>
</dbReference>
<dbReference type="PANTHER" id="PTHR42939">
    <property type="entry name" value="ABC TRANSPORTER ATP-BINDING PROTEIN ALBC-RELATED"/>
    <property type="match status" value="1"/>
</dbReference>
<sequence length="242" mass="27532">MRILHMEDVKKYYDGECVLSIDSLSINKGTIGGYLGKNGAGKSTTIKILMGILSPEEGDVYFQNERIDYKNPHHKKYIGYCPDYPAVFEKLSVTEHLHFISFLYGETDTHHIERTIDRLIKHFEVEKYRHTLIKNLSRGNKQKISIISSVVHNPSLLIYDEPTLGLDPLSIKQFKSFLKEYTQNGGTVFLSSHSLNIIEEIADTVTIINNGALLKKNISVNQIRSNLTSIEDYLISVVEGRE</sequence>
<dbReference type="Proteomes" id="UP000050398">
    <property type="component" value="Unassembled WGS sequence"/>
</dbReference>
<dbReference type="SUPFAM" id="SSF52540">
    <property type="entry name" value="P-loop containing nucleoside triphosphate hydrolases"/>
    <property type="match status" value="1"/>
</dbReference>
<dbReference type="SMART" id="SM00382">
    <property type="entry name" value="AAA"/>
    <property type="match status" value="1"/>
</dbReference>
<dbReference type="GO" id="GO:0005524">
    <property type="term" value="F:ATP binding"/>
    <property type="evidence" value="ECO:0007669"/>
    <property type="project" value="UniProtKB-KW"/>
</dbReference>
<dbReference type="InterPro" id="IPR003439">
    <property type="entry name" value="ABC_transporter-like_ATP-bd"/>
</dbReference>
<dbReference type="InterPro" id="IPR051782">
    <property type="entry name" value="ABC_Transporter_VariousFunc"/>
</dbReference>
<accession>A0A0P6W1H7</accession>
<evidence type="ECO:0000313" key="6">
    <source>
        <dbReference type="Proteomes" id="UP000050398"/>
    </source>
</evidence>
<dbReference type="AlphaFoldDB" id="A0A0P6W1H7"/>
<evidence type="ECO:0000313" key="5">
    <source>
        <dbReference type="EMBL" id="KPL59259.1"/>
    </source>
</evidence>
<organism evidence="5 6">
    <name type="scientific">Rossellomorea vietnamensis</name>
    <dbReference type="NCBI Taxonomy" id="218284"/>
    <lineage>
        <taxon>Bacteria</taxon>
        <taxon>Bacillati</taxon>
        <taxon>Bacillota</taxon>
        <taxon>Bacilli</taxon>
        <taxon>Bacillales</taxon>
        <taxon>Bacillaceae</taxon>
        <taxon>Rossellomorea</taxon>
    </lineage>
</organism>
<name>A0A0P6W1H7_9BACI</name>
<dbReference type="PATRIC" id="fig|218284.4.peg.4121"/>
<dbReference type="InterPro" id="IPR027417">
    <property type="entry name" value="P-loop_NTPase"/>
</dbReference>